<dbReference type="InterPro" id="IPR036390">
    <property type="entry name" value="WH_DNA-bd_sf"/>
</dbReference>
<dbReference type="RefSeq" id="WP_089882937.1">
    <property type="nucleotide sequence ID" value="NZ_FOYS01000006.1"/>
</dbReference>
<evidence type="ECO:0000256" key="4">
    <source>
        <dbReference type="SAM" id="MobiDB-lite"/>
    </source>
</evidence>
<name>A0A1I6IJD2_9EURY</name>
<dbReference type="PANTHER" id="PTHR33204:SF18">
    <property type="entry name" value="TRANSCRIPTIONAL REGULATORY PROTEIN"/>
    <property type="match status" value="1"/>
</dbReference>
<dbReference type="InterPro" id="IPR036388">
    <property type="entry name" value="WH-like_DNA-bd_sf"/>
</dbReference>
<dbReference type="SUPFAM" id="SSF46785">
    <property type="entry name" value="Winged helix' DNA-binding domain"/>
    <property type="match status" value="1"/>
</dbReference>
<dbReference type="PANTHER" id="PTHR33204">
    <property type="entry name" value="TRANSCRIPTIONAL REGULATOR, MARR FAMILY"/>
    <property type="match status" value="1"/>
</dbReference>
<dbReference type="GO" id="GO:0003677">
    <property type="term" value="F:DNA binding"/>
    <property type="evidence" value="ECO:0007669"/>
    <property type="project" value="UniProtKB-KW"/>
</dbReference>
<organism evidence="6 7">
    <name type="scientific">Halogeometricum limi</name>
    <dbReference type="NCBI Taxonomy" id="555875"/>
    <lineage>
        <taxon>Archaea</taxon>
        <taxon>Methanobacteriati</taxon>
        <taxon>Methanobacteriota</taxon>
        <taxon>Stenosarchaea group</taxon>
        <taxon>Halobacteria</taxon>
        <taxon>Halobacteriales</taxon>
        <taxon>Haloferacaceae</taxon>
        <taxon>Halogeometricum</taxon>
    </lineage>
</organism>
<protein>
    <submittedName>
        <fullName evidence="6">Transcriptional regulator, HxlR family</fullName>
    </submittedName>
</protein>
<evidence type="ECO:0000313" key="6">
    <source>
        <dbReference type="EMBL" id="SFR66832.1"/>
    </source>
</evidence>
<keyword evidence="3" id="KW-0804">Transcription</keyword>
<dbReference type="Proteomes" id="UP000243250">
    <property type="component" value="Unassembled WGS sequence"/>
</dbReference>
<dbReference type="Gene3D" id="1.10.10.10">
    <property type="entry name" value="Winged helix-like DNA-binding domain superfamily/Winged helix DNA-binding domain"/>
    <property type="match status" value="1"/>
</dbReference>
<reference evidence="7" key="1">
    <citation type="submission" date="2016-10" db="EMBL/GenBank/DDBJ databases">
        <authorList>
            <person name="Varghese N."/>
            <person name="Submissions S."/>
        </authorList>
    </citation>
    <scope>NUCLEOTIDE SEQUENCE [LARGE SCALE GENOMIC DNA]</scope>
    <source>
        <strain evidence="7">CGMCC 1.8711</strain>
    </source>
</reference>
<keyword evidence="2" id="KW-0238">DNA-binding</keyword>
<dbReference type="InterPro" id="IPR002577">
    <property type="entry name" value="HTH_HxlR"/>
</dbReference>
<keyword evidence="7" id="KW-1185">Reference proteome</keyword>
<evidence type="ECO:0000256" key="2">
    <source>
        <dbReference type="ARBA" id="ARBA00023125"/>
    </source>
</evidence>
<dbReference type="EMBL" id="FOYS01000006">
    <property type="protein sequence ID" value="SFR66832.1"/>
    <property type="molecule type" value="Genomic_DNA"/>
</dbReference>
<sequence length="125" mass="14048">MSEISHQRPPETNRTDPETNRLDDQTALTTLASLIGRKWHLVVLHRLDDGPKGFSALLSEIDGISNKVLADHLKDLESKRLVERVVRSERPFRVTYSLTDHGESIHSLVVPVLNGSVDVFVEGDR</sequence>
<evidence type="ECO:0000256" key="3">
    <source>
        <dbReference type="ARBA" id="ARBA00023163"/>
    </source>
</evidence>
<dbReference type="PROSITE" id="PS51118">
    <property type="entry name" value="HTH_HXLR"/>
    <property type="match status" value="1"/>
</dbReference>
<proteinExistence type="predicted"/>
<accession>A0A1I6IJD2</accession>
<keyword evidence="1" id="KW-0805">Transcription regulation</keyword>
<evidence type="ECO:0000259" key="5">
    <source>
        <dbReference type="PROSITE" id="PS51118"/>
    </source>
</evidence>
<evidence type="ECO:0000313" key="7">
    <source>
        <dbReference type="Proteomes" id="UP000243250"/>
    </source>
</evidence>
<dbReference type="Pfam" id="PF01638">
    <property type="entry name" value="HxlR"/>
    <property type="match status" value="1"/>
</dbReference>
<gene>
    <name evidence="6" type="ORF">SAMN04488124_3290</name>
</gene>
<dbReference type="OrthoDB" id="10490at2157"/>
<dbReference type="AlphaFoldDB" id="A0A1I6IJD2"/>
<feature type="domain" description="HTH hxlR-type" evidence="5">
    <location>
        <begin position="26"/>
        <end position="124"/>
    </location>
</feature>
<evidence type="ECO:0000256" key="1">
    <source>
        <dbReference type="ARBA" id="ARBA00023015"/>
    </source>
</evidence>
<dbReference type="STRING" id="555875.SAMN04488124_3290"/>
<feature type="region of interest" description="Disordered" evidence="4">
    <location>
        <begin position="1"/>
        <end position="23"/>
    </location>
</feature>